<evidence type="ECO:0008006" key="5">
    <source>
        <dbReference type="Google" id="ProtNLM"/>
    </source>
</evidence>
<keyword evidence="2" id="KW-1133">Transmembrane helix</keyword>
<accession>A0A1I2W6Z3</accession>
<keyword evidence="2" id="KW-0812">Transmembrane</keyword>
<proteinExistence type="predicted"/>
<dbReference type="Proteomes" id="UP000199052">
    <property type="component" value="Unassembled WGS sequence"/>
</dbReference>
<feature type="transmembrane region" description="Helical" evidence="2">
    <location>
        <begin position="108"/>
        <end position="128"/>
    </location>
</feature>
<protein>
    <recommendedName>
        <fullName evidence="5">DUF2752 domain-containing protein</fullName>
    </recommendedName>
</protein>
<gene>
    <name evidence="3" type="ORF">SAMN05421678_11094</name>
</gene>
<evidence type="ECO:0000256" key="2">
    <source>
        <dbReference type="SAM" id="Phobius"/>
    </source>
</evidence>
<keyword evidence="2" id="KW-0472">Membrane</keyword>
<dbReference type="STRING" id="504797.SAMN05421678_11094"/>
<feature type="region of interest" description="Disordered" evidence="1">
    <location>
        <begin position="1"/>
        <end position="29"/>
    </location>
</feature>
<sequence length="177" mass="18111">MITGWGYGESVPDPTLRRPSGPPTGTAARPAEHVVAHPAGLPSDSTLAGIAVLGAAGLGLAAANSISGGRFGVPCLLHTVTGLDCPLCGTTRMAAAVLHGDLAGALGFNAPALLAILVVAYLWLSWVLERLDARVRLPRPALGPRARSALLPAVVAAAVVFMVLRNLPWPPFTALHV</sequence>
<feature type="transmembrane region" description="Helical" evidence="2">
    <location>
        <begin position="149"/>
        <end position="167"/>
    </location>
</feature>
<dbReference type="AlphaFoldDB" id="A0A1I2W6Z3"/>
<dbReference type="InterPro" id="IPR021215">
    <property type="entry name" value="DUF2752"/>
</dbReference>
<dbReference type="EMBL" id="FOOI01000010">
    <property type="protein sequence ID" value="SFG96419.1"/>
    <property type="molecule type" value="Genomic_DNA"/>
</dbReference>
<evidence type="ECO:0000313" key="4">
    <source>
        <dbReference type="Proteomes" id="UP000199052"/>
    </source>
</evidence>
<dbReference type="OrthoDB" id="5966662at2"/>
<dbReference type="Pfam" id="PF10825">
    <property type="entry name" value="DUF2752"/>
    <property type="match status" value="1"/>
</dbReference>
<reference evidence="3 4" key="1">
    <citation type="submission" date="2016-10" db="EMBL/GenBank/DDBJ databases">
        <authorList>
            <person name="de Groot N.N."/>
        </authorList>
    </citation>
    <scope>NUCLEOTIDE SEQUENCE [LARGE SCALE GENOMIC DNA]</scope>
    <source>
        <strain evidence="3 4">CPCC 202808</strain>
    </source>
</reference>
<organism evidence="3 4">
    <name type="scientific">Actinopolymorpha cephalotaxi</name>
    <dbReference type="NCBI Taxonomy" id="504797"/>
    <lineage>
        <taxon>Bacteria</taxon>
        <taxon>Bacillati</taxon>
        <taxon>Actinomycetota</taxon>
        <taxon>Actinomycetes</taxon>
        <taxon>Propionibacteriales</taxon>
        <taxon>Actinopolymorphaceae</taxon>
        <taxon>Actinopolymorpha</taxon>
    </lineage>
</organism>
<evidence type="ECO:0000256" key="1">
    <source>
        <dbReference type="SAM" id="MobiDB-lite"/>
    </source>
</evidence>
<name>A0A1I2W6Z3_9ACTN</name>
<evidence type="ECO:0000313" key="3">
    <source>
        <dbReference type="EMBL" id="SFG96419.1"/>
    </source>
</evidence>